<dbReference type="SUPFAM" id="SSF52096">
    <property type="entry name" value="ClpP/crotonase"/>
    <property type="match status" value="1"/>
</dbReference>
<dbReference type="Pfam" id="PF16113">
    <property type="entry name" value="ECH_2"/>
    <property type="match status" value="1"/>
</dbReference>
<dbReference type="GO" id="GO:0006574">
    <property type="term" value="P:L-valine catabolic process"/>
    <property type="evidence" value="ECO:0007669"/>
    <property type="project" value="TreeGrafter"/>
</dbReference>
<dbReference type="AlphaFoldDB" id="A0A1I3YKP3"/>
<evidence type="ECO:0000313" key="6">
    <source>
        <dbReference type="Proteomes" id="UP000183557"/>
    </source>
</evidence>
<gene>
    <name evidence="5" type="ORF">SAMN04487936_11140</name>
</gene>
<dbReference type="PANTHER" id="PTHR43176:SF3">
    <property type="entry name" value="3-HYDROXYISOBUTYRYL-COA HYDROLASE, MITOCHONDRIAL"/>
    <property type="match status" value="1"/>
</dbReference>
<dbReference type="RefSeq" id="WP_075037687.1">
    <property type="nucleotide sequence ID" value="NZ_FOSB01000011.1"/>
</dbReference>
<name>A0A1I3YKP3_HALDA</name>
<evidence type="ECO:0000256" key="3">
    <source>
        <dbReference type="ARBA" id="ARBA00022801"/>
    </source>
</evidence>
<dbReference type="OrthoDB" id="9775794at2"/>
<dbReference type="InterPro" id="IPR032259">
    <property type="entry name" value="HIBYL-CoA-H"/>
</dbReference>
<dbReference type="PANTHER" id="PTHR43176">
    <property type="entry name" value="3-HYDROXYISOBUTYRYL-COA HYDROLASE-RELATED"/>
    <property type="match status" value="1"/>
</dbReference>
<feature type="domain" description="Enoyl-CoA hydratase/isomerase" evidence="4">
    <location>
        <begin position="16"/>
        <end position="345"/>
    </location>
</feature>
<dbReference type="CDD" id="cd06558">
    <property type="entry name" value="crotonase-like"/>
    <property type="match status" value="1"/>
</dbReference>
<proteinExistence type="predicted"/>
<evidence type="ECO:0000259" key="4">
    <source>
        <dbReference type="Pfam" id="PF16113"/>
    </source>
</evidence>
<protein>
    <recommendedName>
        <fullName evidence="2">3-hydroxyisobutyryl-CoA hydrolase</fullName>
        <ecNumber evidence="2">3.1.2.4</ecNumber>
    </recommendedName>
</protein>
<comment type="catalytic activity">
    <reaction evidence="1">
        <text>3-hydroxy-2-methylpropanoyl-CoA + H2O = 3-hydroxy-2-methylpropanoate + CoA + H(+)</text>
        <dbReference type="Rhea" id="RHEA:20888"/>
        <dbReference type="ChEBI" id="CHEBI:11805"/>
        <dbReference type="ChEBI" id="CHEBI:15377"/>
        <dbReference type="ChEBI" id="CHEBI:15378"/>
        <dbReference type="ChEBI" id="CHEBI:57287"/>
        <dbReference type="ChEBI" id="CHEBI:57340"/>
        <dbReference type="EC" id="3.1.2.4"/>
    </reaction>
</comment>
<dbReference type="EC" id="3.1.2.4" evidence="2"/>
<dbReference type="InterPro" id="IPR029045">
    <property type="entry name" value="ClpP/crotonase-like_dom_sf"/>
</dbReference>
<dbReference type="Proteomes" id="UP000183557">
    <property type="component" value="Unassembled WGS sequence"/>
</dbReference>
<sequence length="354" mass="39898">MSDQVLFSQEENGLASITLNRPEAIHSLNYEMLDAIGVKLKEWEQDERVHLVVLKSSGDKGFCAGGDIKTLYEAQKSEEAMQRAVAFFKREYEVDEMVYTFSKPIIAILDGIVMGGGVGLSYGADYRIVTDKTKWAMPEMNIGFFPDVGAAYFLNQAPGYTGRYLALTASVIKAADVLYCEAADYYISKESLDDFLVFLTTVDWNQKAVEGALQSAIQKFASPPPEDSGLRLVQEEIDNHFSNTSVEGIVQSLDQSATPFTEKTRESILSKSPCSLKVTLQQLKDGEGKSIRECLDRDFTIAKNFLLHDDFYEGIRSVLIDKDHRPDYRYKRLSDVDDRLVERFFTEENIASRK</sequence>
<dbReference type="EMBL" id="FOSB01000011">
    <property type="protein sequence ID" value="SFK31861.1"/>
    <property type="molecule type" value="Genomic_DNA"/>
</dbReference>
<evidence type="ECO:0000313" key="5">
    <source>
        <dbReference type="EMBL" id="SFK31861.1"/>
    </source>
</evidence>
<accession>A0A1I3YKP3</accession>
<dbReference type="GO" id="GO:0016853">
    <property type="term" value="F:isomerase activity"/>
    <property type="evidence" value="ECO:0007669"/>
    <property type="project" value="UniProtKB-KW"/>
</dbReference>
<keyword evidence="3" id="KW-0378">Hydrolase</keyword>
<evidence type="ECO:0000256" key="2">
    <source>
        <dbReference type="ARBA" id="ARBA00011915"/>
    </source>
</evidence>
<dbReference type="NCBIfam" id="NF004127">
    <property type="entry name" value="PRK05617.1"/>
    <property type="match status" value="1"/>
</dbReference>
<dbReference type="InterPro" id="IPR045004">
    <property type="entry name" value="ECH_dom"/>
</dbReference>
<evidence type="ECO:0000256" key="1">
    <source>
        <dbReference type="ARBA" id="ARBA00001709"/>
    </source>
</evidence>
<organism evidence="5 6">
    <name type="scientific">Halobacillus dabanensis</name>
    <dbReference type="NCBI Taxonomy" id="240302"/>
    <lineage>
        <taxon>Bacteria</taxon>
        <taxon>Bacillati</taxon>
        <taxon>Bacillota</taxon>
        <taxon>Bacilli</taxon>
        <taxon>Bacillales</taxon>
        <taxon>Bacillaceae</taxon>
        <taxon>Halobacillus</taxon>
    </lineage>
</organism>
<dbReference type="Gene3D" id="3.90.226.10">
    <property type="entry name" value="2-enoyl-CoA Hydratase, Chain A, domain 1"/>
    <property type="match status" value="1"/>
</dbReference>
<keyword evidence="6" id="KW-1185">Reference proteome</keyword>
<reference evidence="6" key="1">
    <citation type="submission" date="2016-10" db="EMBL/GenBank/DDBJ databases">
        <authorList>
            <person name="Varghese N."/>
            <person name="Submissions S."/>
        </authorList>
    </citation>
    <scope>NUCLEOTIDE SEQUENCE [LARGE SCALE GENOMIC DNA]</scope>
    <source>
        <strain evidence="6">CGMCC 1.3704</strain>
    </source>
</reference>
<keyword evidence="5" id="KW-0413">Isomerase</keyword>
<dbReference type="GO" id="GO:0003860">
    <property type="term" value="F:3-hydroxyisobutyryl-CoA hydrolase activity"/>
    <property type="evidence" value="ECO:0007669"/>
    <property type="project" value="UniProtKB-EC"/>
</dbReference>